<accession>A0A1Q5ZS60</accession>
<dbReference type="Gene3D" id="2.115.10.20">
    <property type="entry name" value="Glycosyl hydrolase domain, family 43"/>
    <property type="match status" value="1"/>
</dbReference>
<dbReference type="GO" id="GO:0004564">
    <property type="term" value="F:beta-fructofuranosidase activity"/>
    <property type="evidence" value="ECO:0007669"/>
    <property type="project" value="UniProtKB-EC"/>
</dbReference>
<proteinExistence type="inferred from homology"/>
<sequence length="496" mass="55285">MMMKKLIILVLLNAALVSCKKDSTKLVPYDPSAPVFAIYPAPFKGYVGDVMPFYDNNTFHLFFLMDWRDNAPQYHPWYKFTTTDLLNYTNKGQMIGYGRADEQDYTLGTGSVIKQGNVYYGYYTGHNYLFLNTARPQEGILYATSADLNTWTKKTEFLITPPAGYDFNNFRDPNIFFNDATQEYWMVVGARKNNAGELVYYTTKDLASPNWAFQGTFYAPNKYDMLECPDIFKWGTYWYLVFSDTNLENATHYRMSTSPSGPWITPANDLLDSKYFYAAKTASDGKNRYLFGWVPTKSGFADNGTKDFAGNMSSHLLTQNTDGTLAVSALAAVIQAFTKANNITTSTKTSDVTTSGSDYNLTSASSLSYALFGSINGSYMISGTVNFTAAPQNFGILLGSNTYASQTYKLGFQNGNMESDRVASGNTTTESSVPFILTAGKDYNFKVVIENSIATLYVNDQVALSTRIYSLQNQSWGIFSSNGSVVFKNLKSFGLK</sequence>
<dbReference type="STRING" id="1302689.RG47T_5208"/>
<dbReference type="InterPro" id="IPR013148">
    <property type="entry name" value="Glyco_hydro_32_N"/>
</dbReference>
<dbReference type="InterPro" id="IPR051214">
    <property type="entry name" value="GH32_Enzymes"/>
</dbReference>
<protein>
    <recommendedName>
        <fullName evidence="2">beta-fructofuranosidase</fullName>
        <ecNumber evidence="2">3.2.1.26</ecNumber>
    </recommendedName>
</protein>
<organism evidence="8 9">
    <name type="scientific">Mucilaginibacter polytrichastri</name>
    <dbReference type="NCBI Taxonomy" id="1302689"/>
    <lineage>
        <taxon>Bacteria</taxon>
        <taxon>Pseudomonadati</taxon>
        <taxon>Bacteroidota</taxon>
        <taxon>Sphingobacteriia</taxon>
        <taxon>Sphingobacteriales</taxon>
        <taxon>Sphingobacteriaceae</taxon>
        <taxon>Mucilaginibacter</taxon>
    </lineage>
</organism>
<evidence type="ECO:0000313" key="8">
    <source>
        <dbReference type="EMBL" id="OKS84518.1"/>
    </source>
</evidence>
<keyword evidence="3" id="KW-0378">Hydrolase</keyword>
<evidence type="ECO:0000259" key="7">
    <source>
        <dbReference type="Pfam" id="PF16346"/>
    </source>
</evidence>
<dbReference type="SMART" id="SM00640">
    <property type="entry name" value="Glyco_32"/>
    <property type="match status" value="1"/>
</dbReference>
<dbReference type="CDD" id="cd08995">
    <property type="entry name" value="GH32_EcAec43-like"/>
    <property type="match status" value="1"/>
</dbReference>
<feature type="domain" description="Glycosyl hydrolase family 32 N-terminal" evidence="6">
    <location>
        <begin position="52"/>
        <end position="313"/>
    </location>
</feature>
<feature type="chain" id="PRO_5013089851" description="beta-fructofuranosidase" evidence="5">
    <location>
        <begin position="21"/>
        <end position="496"/>
    </location>
</feature>
<comment type="similarity">
    <text evidence="1">Belongs to the glycosyl hydrolase 32 family.</text>
</comment>
<dbReference type="Pfam" id="PF00251">
    <property type="entry name" value="Glyco_hydro_32N"/>
    <property type="match status" value="1"/>
</dbReference>
<evidence type="ECO:0000256" key="4">
    <source>
        <dbReference type="ARBA" id="ARBA00023295"/>
    </source>
</evidence>
<comment type="caution">
    <text evidence="8">The sequence shown here is derived from an EMBL/GenBank/DDBJ whole genome shotgun (WGS) entry which is preliminary data.</text>
</comment>
<feature type="domain" description="BT1760-like C-terminal" evidence="7">
    <location>
        <begin position="323"/>
        <end position="489"/>
    </location>
</feature>
<evidence type="ECO:0000256" key="3">
    <source>
        <dbReference type="ARBA" id="ARBA00022801"/>
    </source>
</evidence>
<evidence type="ECO:0000313" key="9">
    <source>
        <dbReference type="Proteomes" id="UP000186720"/>
    </source>
</evidence>
<dbReference type="OrthoDB" id="9759709at2"/>
<gene>
    <name evidence="8" type="ORF">RG47T_5208</name>
</gene>
<feature type="signal peptide" evidence="5">
    <location>
        <begin position="1"/>
        <end position="20"/>
    </location>
</feature>
<dbReference type="SUPFAM" id="SSF49899">
    <property type="entry name" value="Concanavalin A-like lectins/glucanases"/>
    <property type="match status" value="1"/>
</dbReference>
<keyword evidence="5" id="KW-0732">Signal</keyword>
<dbReference type="GO" id="GO:0005975">
    <property type="term" value="P:carbohydrate metabolic process"/>
    <property type="evidence" value="ECO:0007669"/>
    <property type="project" value="InterPro"/>
</dbReference>
<evidence type="ECO:0000256" key="5">
    <source>
        <dbReference type="SAM" id="SignalP"/>
    </source>
</evidence>
<dbReference type="PANTHER" id="PTHR43101:SF1">
    <property type="entry name" value="BETA-FRUCTOSIDASE"/>
    <property type="match status" value="1"/>
</dbReference>
<name>A0A1Q5ZS60_9SPHI</name>
<dbReference type="EC" id="3.2.1.26" evidence="2"/>
<dbReference type="PROSITE" id="PS51257">
    <property type="entry name" value="PROKAR_LIPOPROTEIN"/>
    <property type="match status" value="1"/>
</dbReference>
<dbReference type="EMBL" id="MPPL01000002">
    <property type="protein sequence ID" value="OKS84518.1"/>
    <property type="molecule type" value="Genomic_DNA"/>
</dbReference>
<dbReference type="PANTHER" id="PTHR43101">
    <property type="entry name" value="BETA-FRUCTOSIDASE"/>
    <property type="match status" value="1"/>
</dbReference>
<dbReference type="Proteomes" id="UP000186720">
    <property type="component" value="Unassembled WGS sequence"/>
</dbReference>
<dbReference type="InterPro" id="IPR032507">
    <property type="entry name" value="BT1760-like_C"/>
</dbReference>
<dbReference type="Pfam" id="PF16346">
    <property type="entry name" value="GH32_BT1760-like_C"/>
    <property type="match status" value="1"/>
</dbReference>
<evidence type="ECO:0000256" key="2">
    <source>
        <dbReference type="ARBA" id="ARBA00012758"/>
    </source>
</evidence>
<dbReference type="InterPro" id="IPR001362">
    <property type="entry name" value="Glyco_hydro_32"/>
</dbReference>
<keyword evidence="4" id="KW-0326">Glycosidase</keyword>
<dbReference type="SUPFAM" id="SSF75005">
    <property type="entry name" value="Arabinanase/levansucrase/invertase"/>
    <property type="match status" value="1"/>
</dbReference>
<evidence type="ECO:0000259" key="6">
    <source>
        <dbReference type="Pfam" id="PF00251"/>
    </source>
</evidence>
<reference evidence="8 9" key="1">
    <citation type="submission" date="2016-11" db="EMBL/GenBank/DDBJ databases">
        <title>Whole Genome Sequencing of Mucilaginibacter polytrichastri RG4-7(T) isolated from the moss sample.</title>
        <authorList>
            <person name="Li Y."/>
        </authorList>
    </citation>
    <scope>NUCLEOTIDE SEQUENCE [LARGE SCALE GENOMIC DNA]</scope>
    <source>
        <strain evidence="8 9">RG4-7</strain>
    </source>
</reference>
<dbReference type="InterPro" id="IPR013320">
    <property type="entry name" value="ConA-like_dom_sf"/>
</dbReference>
<dbReference type="AlphaFoldDB" id="A0A1Q5ZS60"/>
<dbReference type="Gene3D" id="2.60.120.560">
    <property type="entry name" value="Exo-inulinase, domain 1"/>
    <property type="match status" value="1"/>
</dbReference>
<dbReference type="InterPro" id="IPR023296">
    <property type="entry name" value="Glyco_hydro_beta-prop_sf"/>
</dbReference>
<evidence type="ECO:0000256" key="1">
    <source>
        <dbReference type="ARBA" id="ARBA00009902"/>
    </source>
</evidence>
<keyword evidence="9" id="KW-1185">Reference proteome</keyword>